<keyword evidence="4" id="KW-1185">Reference proteome</keyword>
<name>A0A5E4B193_MARMO</name>
<dbReference type="Proteomes" id="UP000662637">
    <property type="component" value="Unassembled WGS sequence"/>
</dbReference>
<feature type="region of interest" description="Disordered" evidence="1">
    <location>
        <begin position="21"/>
        <end position="50"/>
    </location>
</feature>
<gene>
    <name evidence="2" type="ORF">GHT09_016089</name>
    <name evidence="3" type="ORF">MONAX_5E027577</name>
</gene>
<reference evidence="2" key="2">
    <citation type="submission" date="2020-08" db="EMBL/GenBank/DDBJ databases">
        <authorList>
            <person name="Shumante A."/>
            <person name="Zimin A.V."/>
            <person name="Puiu D."/>
            <person name="Salzberg S.L."/>
        </authorList>
    </citation>
    <scope>NUCLEOTIDE SEQUENCE</scope>
    <source>
        <strain evidence="2">WC2-LM</strain>
        <tissue evidence="2">Liver</tissue>
    </source>
</reference>
<proteinExistence type="predicted"/>
<dbReference type="EMBL" id="WJEC01006448">
    <property type="protein sequence ID" value="KAF7473245.1"/>
    <property type="molecule type" value="Genomic_DNA"/>
</dbReference>
<evidence type="ECO:0000256" key="1">
    <source>
        <dbReference type="SAM" id="MobiDB-lite"/>
    </source>
</evidence>
<evidence type="ECO:0000313" key="3">
    <source>
        <dbReference type="EMBL" id="VTJ63503.1"/>
    </source>
</evidence>
<evidence type="ECO:0000313" key="4">
    <source>
        <dbReference type="Proteomes" id="UP000335636"/>
    </source>
</evidence>
<dbReference type="EMBL" id="CABDUW010000230">
    <property type="protein sequence ID" value="VTJ63503.1"/>
    <property type="molecule type" value="Genomic_DNA"/>
</dbReference>
<protein>
    <submittedName>
        <fullName evidence="3">Uncharacterized protein</fullName>
    </submittedName>
</protein>
<dbReference type="Proteomes" id="UP000335636">
    <property type="component" value="Unassembled WGS sequence"/>
</dbReference>
<evidence type="ECO:0000313" key="2">
    <source>
        <dbReference type="EMBL" id="KAF7473245.1"/>
    </source>
</evidence>
<reference evidence="3 4" key="1">
    <citation type="submission" date="2019-04" db="EMBL/GenBank/DDBJ databases">
        <authorList>
            <person name="Alioto T."/>
            <person name="Alioto T."/>
        </authorList>
    </citation>
    <scope>NUCLEOTIDE SEQUENCE [LARGE SCALE GENOMIC DNA]</scope>
</reference>
<organism evidence="3 4">
    <name type="scientific">Marmota monax</name>
    <name type="common">Woodchuck</name>
    <dbReference type="NCBI Taxonomy" id="9995"/>
    <lineage>
        <taxon>Eukaryota</taxon>
        <taxon>Metazoa</taxon>
        <taxon>Chordata</taxon>
        <taxon>Craniata</taxon>
        <taxon>Vertebrata</taxon>
        <taxon>Euteleostomi</taxon>
        <taxon>Mammalia</taxon>
        <taxon>Eutheria</taxon>
        <taxon>Euarchontoglires</taxon>
        <taxon>Glires</taxon>
        <taxon>Rodentia</taxon>
        <taxon>Sciuromorpha</taxon>
        <taxon>Sciuridae</taxon>
        <taxon>Xerinae</taxon>
        <taxon>Marmotini</taxon>
        <taxon>Marmota</taxon>
    </lineage>
</organism>
<feature type="compositionally biased region" description="Polar residues" evidence="1">
    <location>
        <begin position="22"/>
        <end position="35"/>
    </location>
</feature>
<sequence length="50" mass="5460">MANRGMNISAPELNCAHDLQDSELSCSASSEQGPSRSGRPPDRQFTQEPR</sequence>
<dbReference type="AlphaFoldDB" id="A0A5E4B193"/>
<accession>A0A5E4B193</accession>